<dbReference type="AlphaFoldDB" id="A0A9J5W784"/>
<dbReference type="EMBL" id="JACXVP010000012">
    <property type="protein sequence ID" value="KAG5570894.1"/>
    <property type="molecule type" value="Genomic_DNA"/>
</dbReference>
<comment type="caution">
    <text evidence="2">The sequence shown here is derived from an EMBL/GenBank/DDBJ whole genome shotgun (WGS) entry which is preliminary data.</text>
</comment>
<gene>
    <name evidence="2" type="ORF">H5410_060660</name>
</gene>
<sequence>MIGNEELEYAVIGKFSYGWPDIQELRKIIPKQCELKRNVNIGLLCNRPVLIRASRMEDYVNLLPNPSFYIVIRIGTTLCELFKWDPLFDPMEETSIEIAWILLPALPPNSGQMGYRQLQGHNEKECFVLHIELYPREEMIGEADDEVANSKGEAMTIKKKEVINKEKVTENNFQESKIKTG</sequence>
<dbReference type="Pfam" id="PF14111">
    <property type="entry name" value="DUF4283"/>
    <property type="match status" value="1"/>
</dbReference>
<evidence type="ECO:0000259" key="1">
    <source>
        <dbReference type="Pfam" id="PF14111"/>
    </source>
</evidence>
<dbReference type="InterPro" id="IPR025558">
    <property type="entry name" value="DUF4283"/>
</dbReference>
<organism evidence="2 3">
    <name type="scientific">Solanum commersonii</name>
    <name type="common">Commerson's wild potato</name>
    <name type="synonym">Commerson's nightshade</name>
    <dbReference type="NCBI Taxonomy" id="4109"/>
    <lineage>
        <taxon>Eukaryota</taxon>
        <taxon>Viridiplantae</taxon>
        <taxon>Streptophyta</taxon>
        <taxon>Embryophyta</taxon>
        <taxon>Tracheophyta</taxon>
        <taxon>Spermatophyta</taxon>
        <taxon>Magnoliopsida</taxon>
        <taxon>eudicotyledons</taxon>
        <taxon>Gunneridae</taxon>
        <taxon>Pentapetalae</taxon>
        <taxon>asterids</taxon>
        <taxon>lamiids</taxon>
        <taxon>Solanales</taxon>
        <taxon>Solanaceae</taxon>
        <taxon>Solanoideae</taxon>
        <taxon>Solaneae</taxon>
        <taxon>Solanum</taxon>
    </lineage>
</organism>
<feature type="domain" description="DUF4283" evidence="1">
    <location>
        <begin position="4"/>
        <end position="91"/>
    </location>
</feature>
<name>A0A9J5W784_SOLCO</name>
<evidence type="ECO:0000313" key="3">
    <source>
        <dbReference type="Proteomes" id="UP000824120"/>
    </source>
</evidence>
<accession>A0A9J5W784</accession>
<proteinExistence type="predicted"/>
<evidence type="ECO:0000313" key="2">
    <source>
        <dbReference type="EMBL" id="KAG5570894.1"/>
    </source>
</evidence>
<protein>
    <recommendedName>
        <fullName evidence="1">DUF4283 domain-containing protein</fullName>
    </recommendedName>
</protein>
<dbReference type="Proteomes" id="UP000824120">
    <property type="component" value="Chromosome 12"/>
</dbReference>
<reference evidence="2 3" key="1">
    <citation type="submission" date="2020-09" db="EMBL/GenBank/DDBJ databases">
        <title>De no assembly of potato wild relative species, Solanum commersonii.</title>
        <authorList>
            <person name="Cho K."/>
        </authorList>
    </citation>
    <scope>NUCLEOTIDE SEQUENCE [LARGE SCALE GENOMIC DNA]</scope>
    <source>
        <strain evidence="2">LZ3.2</strain>
        <tissue evidence="2">Leaf</tissue>
    </source>
</reference>
<keyword evidence="3" id="KW-1185">Reference proteome</keyword>